<dbReference type="AlphaFoldDB" id="U4U6R7"/>
<dbReference type="Proteomes" id="UP000030742">
    <property type="component" value="Unassembled WGS sequence"/>
</dbReference>
<sequence length="142" mass="16071">MTSIMTDRHRLMQPADTEKDAADNAHPKSVLRWRNVLLLLCLLVSQMICEENTSQRTSLEVSVSSSSSSSNVTQLVSNDELELSSTNHSREALSEDASEPKTQLFAMYSCDHLTQRSKLVQLSEETAAMLKFRLEERKIRRA</sequence>
<organism evidence="2 3">
    <name type="scientific">Dendroctonus ponderosae</name>
    <name type="common">Mountain pine beetle</name>
    <dbReference type="NCBI Taxonomy" id="77166"/>
    <lineage>
        <taxon>Eukaryota</taxon>
        <taxon>Metazoa</taxon>
        <taxon>Ecdysozoa</taxon>
        <taxon>Arthropoda</taxon>
        <taxon>Hexapoda</taxon>
        <taxon>Insecta</taxon>
        <taxon>Pterygota</taxon>
        <taxon>Neoptera</taxon>
        <taxon>Endopterygota</taxon>
        <taxon>Coleoptera</taxon>
        <taxon>Polyphaga</taxon>
        <taxon>Cucujiformia</taxon>
        <taxon>Curculionidae</taxon>
        <taxon>Scolytinae</taxon>
        <taxon>Dendroctonus</taxon>
    </lineage>
</organism>
<protein>
    <submittedName>
        <fullName evidence="2">Uncharacterized protein</fullName>
    </submittedName>
</protein>
<name>U4U6R7_DENPD</name>
<evidence type="ECO:0000256" key="1">
    <source>
        <dbReference type="SAM" id="MobiDB-lite"/>
    </source>
</evidence>
<feature type="region of interest" description="Disordered" evidence="1">
    <location>
        <begin position="1"/>
        <end position="24"/>
    </location>
</feature>
<evidence type="ECO:0000313" key="2">
    <source>
        <dbReference type="EMBL" id="ERL88762.1"/>
    </source>
</evidence>
<proteinExistence type="predicted"/>
<gene>
    <name evidence="2" type="ORF">D910_06144</name>
</gene>
<accession>U4U6R7</accession>
<evidence type="ECO:0000313" key="3">
    <source>
        <dbReference type="Proteomes" id="UP000030742"/>
    </source>
</evidence>
<dbReference type="EMBL" id="KB632095">
    <property type="protein sequence ID" value="ERL88762.1"/>
    <property type="molecule type" value="Genomic_DNA"/>
</dbReference>
<feature type="compositionally biased region" description="Low complexity" evidence="1">
    <location>
        <begin position="58"/>
        <end position="78"/>
    </location>
</feature>
<reference evidence="2 3" key="1">
    <citation type="journal article" date="2013" name="Genome Biol.">
        <title>Draft genome of the mountain pine beetle, Dendroctonus ponderosae Hopkins, a major forest pest.</title>
        <authorList>
            <person name="Keeling C.I."/>
            <person name="Yuen M.M."/>
            <person name="Liao N.Y."/>
            <person name="Docking T.R."/>
            <person name="Chan S.K."/>
            <person name="Taylor G.A."/>
            <person name="Palmquist D.L."/>
            <person name="Jackman S.D."/>
            <person name="Nguyen A."/>
            <person name="Li M."/>
            <person name="Henderson H."/>
            <person name="Janes J.K."/>
            <person name="Zhao Y."/>
            <person name="Pandoh P."/>
            <person name="Moore R."/>
            <person name="Sperling F.A."/>
            <person name="Huber D.P."/>
            <person name="Birol I."/>
            <person name="Jones S.J."/>
            <person name="Bohlmann J."/>
        </authorList>
    </citation>
    <scope>NUCLEOTIDE SEQUENCE</scope>
</reference>
<feature type="region of interest" description="Disordered" evidence="1">
    <location>
        <begin position="58"/>
        <end position="98"/>
    </location>
</feature>